<dbReference type="AlphaFoldDB" id="A0A1U7J5L4"/>
<protein>
    <submittedName>
        <fullName evidence="2">Transposase</fullName>
    </submittedName>
</protein>
<accession>A0A1U7J5L4</accession>
<name>A0A1U7J5L4_9CYAN</name>
<feature type="domain" description="Insertion element IS402-like" evidence="1">
    <location>
        <begin position="19"/>
        <end position="92"/>
    </location>
</feature>
<dbReference type="Proteomes" id="UP000185557">
    <property type="component" value="Unassembled WGS sequence"/>
</dbReference>
<proteinExistence type="predicted"/>
<dbReference type="Pfam" id="PF13340">
    <property type="entry name" value="DUF4096"/>
    <property type="match status" value="1"/>
</dbReference>
<dbReference type="NCBIfam" id="NF033580">
    <property type="entry name" value="transpos_IS5_3"/>
    <property type="match status" value="1"/>
</dbReference>
<sequence length="156" mass="18012">MSKLPTVTNPTRELYPSDMSDAEWALIEPKLPAPKGFGRPREVNFREILNAIFYVQSSVCQWEMLPHDFPPHSTVYKYFRKWQRKGIWQTLHDDLRKDLREGMNRDPDSSVAIADSQSVKTTEKRGRSTASMVARRLRVVNAISSSIPKDLSSECW</sequence>
<comment type="caution">
    <text evidence="2">The sequence shown here is derived from an EMBL/GenBank/DDBJ whole genome shotgun (WGS) entry which is preliminary data.</text>
</comment>
<evidence type="ECO:0000313" key="3">
    <source>
        <dbReference type="Proteomes" id="UP000185557"/>
    </source>
</evidence>
<evidence type="ECO:0000313" key="2">
    <source>
        <dbReference type="EMBL" id="OKH47993.1"/>
    </source>
</evidence>
<organism evidence="2 3">
    <name type="scientific">Phormidium tenue NIES-30</name>
    <dbReference type="NCBI Taxonomy" id="549789"/>
    <lineage>
        <taxon>Bacteria</taxon>
        <taxon>Bacillati</taxon>
        <taxon>Cyanobacteriota</taxon>
        <taxon>Cyanophyceae</taxon>
        <taxon>Oscillatoriophycideae</taxon>
        <taxon>Oscillatoriales</taxon>
        <taxon>Oscillatoriaceae</taxon>
        <taxon>Phormidium</taxon>
    </lineage>
</organism>
<gene>
    <name evidence="2" type="ORF">NIES30_10820</name>
</gene>
<evidence type="ECO:0000259" key="1">
    <source>
        <dbReference type="Pfam" id="PF13340"/>
    </source>
</evidence>
<dbReference type="InterPro" id="IPR025161">
    <property type="entry name" value="IS402-like_dom"/>
</dbReference>
<dbReference type="STRING" id="549789.NIES30_10820"/>
<dbReference type="PANTHER" id="PTHR30007:SF0">
    <property type="entry name" value="TRANSPOSASE"/>
    <property type="match status" value="1"/>
</dbReference>
<reference evidence="2 3" key="1">
    <citation type="submission" date="2016-11" db="EMBL/GenBank/DDBJ databases">
        <title>Draft Genome Sequences of Nine Cyanobacterial Strains from Diverse Habitats.</title>
        <authorList>
            <person name="Zhu T."/>
            <person name="Hou S."/>
            <person name="Lu X."/>
            <person name="Hess W.R."/>
        </authorList>
    </citation>
    <scope>NUCLEOTIDE SEQUENCE [LARGE SCALE GENOMIC DNA]</scope>
    <source>
        <strain evidence="2 3">NIES-30</strain>
    </source>
</reference>
<dbReference type="PANTHER" id="PTHR30007">
    <property type="entry name" value="PHP DOMAIN PROTEIN"/>
    <property type="match status" value="1"/>
</dbReference>
<keyword evidence="3" id="KW-1185">Reference proteome</keyword>
<dbReference type="EMBL" id="MRCG01000007">
    <property type="protein sequence ID" value="OKH47993.1"/>
    <property type="molecule type" value="Genomic_DNA"/>
</dbReference>